<evidence type="ECO:0000256" key="3">
    <source>
        <dbReference type="ARBA" id="ARBA00022989"/>
    </source>
</evidence>
<feature type="transmembrane region" description="Helical" evidence="5">
    <location>
        <begin position="209"/>
        <end position="238"/>
    </location>
</feature>
<dbReference type="Proteomes" id="UP001161405">
    <property type="component" value="Unassembled WGS sequence"/>
</dbReference>
<evidence type="ECO:0000256" key="5">
    <source>
        <dbReference type="SAM" id="Phobius"/>
    </source>
</evidence>
<name>A0ABQ5UM90_9HYPH</name>
<keyword evidence="3 5" id="KW-1133">Transmembrane helix</keyword>
<evidence type="ECO:0000313" key="6">
    <source>
        <dbReference type="EMBL" id="GLQ15954.1"/>
    </source>
</evidence>
<evidence type="ECO:0000313" key="7">
    <source>
        <dbReference type="Proteomes" id="UP001161405"/>
    </source>
</evidence>
<dbReference type="EMBL" id="BSNI01000001">
    <property type="protein sequence ID" value="GLQ15954.1"/>
    <property type="molecule type" value="Genomic_DNA"/>
</dbReference>
<keyword evidence="4 5" id="KW-0472">Membrane</keyword>
<feature type="transmembrane region" description="Helical" evidence="5">
    <location>
        <begin position="56"/>
        <end position="78"/>
    </location>
</feature>
<reference evidence="6" key="2">
    <citation type="submission" date="2023-01" db="EMBL/GenBank/DDBJ databases">
        <title>Draft genome sequence of Maritalea porphyrae strain NBRC 107169.</title>
        <authorList>
            <person name="Sun Q."/>
            <person name="Mori K."/>
        </authorList>
    </citation>
    <scope>NUCLEOTIDE SEQUENCE</scope>
    <source>
        <strain evidence="6">NBRC 107169</strain>
    </source>
</reference>
<evidence type="ECO:0000256" key="1">
    <source>
        <dbReference type="ARBA" id="ARBA00004141"/>
    </source>
</evidence>
<comment type="caution">
    <text evidence="6">The sequence shown here is derived from an EMBL/GenBank/DDBJ whole genome shotgun (WGS) entry which is preliminary data.</text>
</comment>
<dbReference type="Pfam" id="PF01226">
    <property type="entry name" value="Form_Nir_trans"/>
    <property type="match status" value="1"/>
</dbReference>
<evidence type="ECO:0000256" key="2">
    <source>
        <dbReference type="ARBA" id="ARBA00022692"/>
    </source>
</evidence>
<feature type="transmembrane region" description="Helical" evidence="5">
    <location>
        <begin position="90"/>
        <end position="110"/>
    </location>
</feature>
<feature type="transmembrane region" description="Helical" evidence="5">
    <location>
        <begin position="183"/>
        <end position="203"/>
    </location>
</feature>
<feature type="transmembrane region" description="Helical" evidence="5">
    <location>
        <begin position="250"/>
        <end position="274"/>
    </location>
</feature>
<keyword evidence="2 5" id="KW-0812">Transmembrane</keyword>
<protein>
    <submittedName>
        <fullName evidence="6">Formate dehydrogenase</fullName>
    </submittedName>
</protein>
<dbReference type="InterPro" id="IPR023271">
    <property type="entry name" value="Aquaporin-like"/>
</dbReference>
<dbReference type="RefSeq" id="WP_284361133.1">
    <property type="nucleotide sequence ID" value="NZ_BSNI01000001.1"/>
</dbReference>
<dbReference type="PANTHER" id="PTHR30520:SF2">
    <property type="entry name" value="INNER MEMBRANE PROTEIN YFDC"/>
    <property type="match status" value="1"/>
</dbReference>
<sequence>MNVEKRKVLSNRVALEKEMKIKERQTVQQASRLPSRLVFEIIARDGEEELERPVSALIWSGIAGGIMISFSLIGMAVFRVHLPDEAWRPLIENIGYSFGFLLVILGRLQLFTENTMTTVVPVYANPSVKNFLGLGRLWGLVFGANTVGAFISALVILNAGIFDDAVNKAIADISLHATHNPPFTAFVKGIPAGILIAAIVWILPTATSAFWVILSFTYLIALCGFTHVVAGSVEVAYLVLAEKTDLADAVFGFILPVLIGNVVGGTAIFSFAIWSQVRAEKIGS</sequence>
<proteinExistence type="predicted"/>
<dbReference type="PANTHER" id="PTHR30520">
    <property type="entry name" value="FORMATE TRANSPORTER-RELATED"/>
    <property type="match status" value="1"/>
</dbReference>
<feature type="transmembrane region" description="Helical" evidence="5">
    <location>
        <begin position="137"/>
        <end position="162"/>
    </location>
</feature>
<organism evidence="6 7">
    <name type="scientific">Maritalea porphyrae</name>
    <dbReference type="NCBI Taxonomy" id="880732"/>
    <lineage>
        <taxon>Bacteria</taxon>
        <taxon>Pseudomonadati</taxon>
        <taxon>Pseudomonadota</taxon>
        <taxon>Alphaproteobacteria</taxon>
        <taxon>Hyphomicrobiales</taxon>
        <taxon>Devosiaceae</taxon>
        <taxon>Maritalea</taxon>
    </lineage>
</organism>
<dbReference type="Gene3D" id="1.20.1080.10">
    <property type="entry name" value="Glycerol uptake facilitator protein"/>
    <property type="match status" value="1"/>
</dbReference>
<dbReference type="InterPro" id="IPR000292">
    <property type="entry name" value="For/NO2_transpt"/>
</dbReference>
<evidence type="ECO:0000256" key="4">
    <source>
        <dbReference type="ARBA" id="ARBA00023136"/>
    </source>
</evidence>
<reference evidence="6" key="1">
    <citation type="journal article" date="2014" name="Int. J. Syst. Evol. Microbiol.">
        <title>Complete genome of a new Firmicutes species belonging to the dominant human colonic microbiota ('Ruminococcus bicirculans') reveals two chromosomes and a selective capacity to utilize plant glucans.</title>
        <authorList>
            <consortium name="NISC Comparative Sequencing Program"/>
            <person name="Wegmann U."/>
            <person name="Louis P."/>
            <person name="Goesmann A."/>
            <person name="Henrissat B."/>
            <person name="Duncan S.H."/>
            <person name="Flint H.J."/>
        </authorList>
    </citation>
    <scope>NUCLEOTIDE SEQUENCE</scope>
    <source>
        <strain evidence="6">NBRC 107169</strain>
    </source>
</reference>
<gene>
    <name evidence="6" type="primary">yfdC</name>
    <name evidence="6" type="ORF">GCM10007879_02030</name>
</gene>
<comment type="subcellular location">
    <subcellularLocation>
        <location evidence="1">Membrane</location>
        <topology evidence="1">Multi-pass membrane protein</topology>
    </subcellularLocation>
</comment>
<accession>A0ABQ5UM90</accession>
<keyword evidence="7" id="KW-1185">Reference proteome</keyword>